<dbReference type="SUPFAM" id="SSF56059">
    <property type="entry name" value="Glutathione synthetase ATP-binding domain-like"/>
    <property type="match status" value="1"/>
</dbReference>
<proteinExistence type="predicted"/>
<reference evidence="1" key="1">
    <citation type="submission" date="2022-02" db="EMBL/GenBank/DDBJ databases">
        <title>Fredinandcohnia quinoae sp. nov. isolated from Chenopodium quinoa seeds.</title>
        <authorList>
            <person name="Saati-Santamaria Z."/>
            <person name="Flores-Felix J.D."/>
            <person name="Igual J.M."/>
            <person name="Velazquez E."/>
            <person name="Garcia-Fraile P."/>
            <person name="Martinez-Molina E."/>
        </authorList>
    </citation>
    <scope>NUCLEOTIDE SEQUENCE</scope>
    <source>
        <strain evidence="1">SECRCQ15</strain>
    </source>
</reference>
<comment type="caution">
    <text evidence="1">The sequence shown here is derived from an EMBL/GenBank/DDBJ whole genome shotgun (WGS) entry which is preliminary data.</text>
</comment>
<keyword evidence="2" id="KW-1185">Reference proteome</keyword>
<dbReference type="Gene3D" id="3.30.470.20">
    <property type="entry name" value="ATP-grasp fold, B domain"/>
    <property type="match status" value="1"/>
</dbReference>
<organism evidence="1 2">
    <name type="scientific">Fredinandcohnia quinoae</name>
    <dbReference type="NCBI Taxonomy" id="2918902"/>
    <lineage>
        <taxon>Bacteria</taxon>
        <taxon>Bacillati</taxon>
        <taxon>Bacillota</taxon>
        <taxon>Bacilli</taxon>
        <taxon>Bacillales</taxon>
        <taxon>Bacillaceae</taxon>
        <taxon>Fredinandcohnia</taxon>
    </lineage>
</organism>
<evidence type="ECO:0000313" key="1">
    <source>
        <dbReference type="EMBL" id="MCH1627091.1"/>
    </source>
</evidence>
<dbReference type="Pfam" id="PF14398">
    <property type="entry name" value="ATPgrasp_YheCD"/>
    <property type="match status" value="1"/>
</dbReference>
<dbReference type="InterPro" id="IPR026838">
    <property type="entry name" value="YheC/D"/>
</dbReference>
<dbReference type="RefSeq" id="WP_240257012.1">
    <property type="nucleotide sequence ID" value="NZ_JAKTTI010000033.1"/>
</dbReference>
<evidence type="ECO:0000313" key="2">
    <source>
        <dbReference type="Proteomes" id="UP001431131"/>
    </source>
</evidence>
<gene>
    <name evidence="1" type="ORF">MJG50_17295</name>
</gene>
<dbReference type="Proteomes" id="UP001431131">
    <property type="component" value="Unassembled WGS sequence"/>
</dbReference>
<accession>A0AAW5E2I7</accession>
<dbReference type="AlphaFoldDB" id="A0AAW5E2I7"/>
<dbReference type="EMBL" id="JAKTTI010000033">
    <property type="protein sequence ID" value="MCH1627091.1"/>
    <property type="molecule type" value="Genomic_DNA"/>
</dbReference>
<protein>
    <submittedName>
        <fullName evidence="1">YheC/YheD family protein</fullName>
    </submittedName>
</protein>
<name>A0AAW5E2I7_9BACI</name>
<sequence>MIAPLSLTILPDEVGTIYIPATIESNSTIQSVAFGASSIKCKVVHQEIEEIKMTEDIFHELKIPYTNNTQIFLHDDTLYLGPLVGIFTAGFSESTIRPIGERSLFFAKLLAAEKAVGAFVFIFGAQHIDWEKGIIQGFFYHKYGWEQIEVPFPNVIYDRLPNRRTESLRSLQKIKQRLNDEYLIPWFNPGFFNKWEIHQILKSEHQVSDFLPETHKNPSFSLIEQMLAKYHHVYLKPANGSLGLGIYQILYSREDEAYYCRYRDDKDVNRLQKFSTLEALINTLFQKRRLDTYIVQQGITLIRLNHKSVDFRVHTNKDQNGNWQVSVIAAKISGRGSVTTHLNNGGVVRTVDEIFQDSSECQRITKSLEDTVLTLSEVIDTKQEGNIGEIGFDIGIDKNGKVWLFEANSKPGRSIFAHPKLKKYDTLSNQLSLKYAVHLTEKTIKNPQDVYK</sequence>